<keyword evidence="5" id="KW-1185">Reference proteome</keyword>
<comment type="similarity">
    <text evidence="1">Belongs to the AB hydrolase superfamily. AB hydrolase 2 family.</text>
</comment>
<dbReference type="PANTHER" id="PTHR10655:SF17">
    <property type="entry name" value="LYSOPHOSPHOLIPASE-LIKE PROTEIN 1"/>
    <property type="match status" value="1"/>
</dbReference>
<keyword evidence="2" id="KW-0378">Hydrolase</keyword>
<evidence type="ECO:0000313" key="5">
    <source>
        <dbReference type="Proteomes" id="UP000253517"/>
    </source>
</evidence>
<gene>
    <name evidence="4" type="ORF">DES35_101240</name>
</gene>
<accession>A0A369A738</accession>
<evidence type="ECO:0000313" key="4">
    <source>
        <dbReference type="EMBL" id="RCX04961.1"/>
    </source>
</evidence>
<organism evidence="4 5">
    <name type="scientific">Schleiferia thermophila</name>
    <dbReference type="NCBI Taxonomy" id="884107"/>
    <lineage>
        <taxon>Bacteria</taxon>
        <taxon>Pseudomonadati</taxon>
        <taxon>Bacteroidota</taxon>
        <taxon>Flavobacteriia</taxon>
        <taxon>Flavobacteriales</taxon>
        <taxon>Schleiferiaceae</taxon>
        <taxon>Schleiferia</taxon>
    </lineage>
</organism>
<evidence type="ECO:0000256" key="1">
    <source>
        <dbReference type="ARBA" id="ARBA00006499"/>
    </source>
</evidence>
<protein>
    <submittedName>
        <fullName evidence="4">Phospholipase/carboxylesterase</fullName>
    </submittedName>
</protein>
<dbReference type="Proteomes" id="UP000253517">
    <property type="component" value="Unassembled WGS sequence"/>
</dbReference>
<dbReference type="InterPro" id="IPR003140">
    <property type="entry name" value="PLipase/COase/thioEstase"/>
</dbReference>
<evidence type="ECO:0000256" key="2">
    <source>
        <dbReference type="ARBA" id="ARBA00022801"/>
    </source>
</evidence>
<feature type="domain" description="Phospholipase/carboxylesterase/thioesterase" evidence="3">
    <location>
        <begin position="19"/>
        <end position="219"/>
    </location>
</feature>
<proteinExistence type="inferred from homology"/>
<reference evidence="4 5" key="1">
    <citation type="submission" date="2018-07" db="EMBL/GenBank/DDBJ databases">
        <title>Genomic Encyclopedia of Type Strains, Phase IV (KMG-IV): sequencing the most valuable type-strain genomes for metagenomic binning, comparative biology and taxonomic classification.</title>
        <authorList>
            <person name="Goeker M."/>
        </authorList>
    </citation>
    <scope>NUCLEOTIDE SEQUENCE [LARGE SCALE GENOMIC DNA]</scope>
    <source>
        <strain evidence="4 5">DSM 21410</strain>
    </source>
</reference>
<evidence type="ECO:0000259" key="3">
    <source>
        <dbReference type="Pfam" id="PF02230"/>
    </source>
</evidence>
<dbReference type="GO" id="GO:0016787">
    <property type="term" value="F:hydrolase activity"/>
    <property type="evidence" value="ECO:0007669"/>
    <property type="project" value="UniProtKB-KW"/>
</dbReference>
<dbReference type="InterPro" id="IPR029058">
    <property type="entry name" value="AB_hydrolase_fold"/>
</dbReference>
<dbReference type="Gene3D" id="3.40.50.1820">
    <property type="entry name" value="alpha/beta hydrolase"/>
    <property type="match status" value="1"/>
</dbReference>
<dbReference type="InterPro" id="IPR050565">
    <property type="entry name" value="LYPA1-2/EST-like"/>
</dbReference>
<name>A0A369A738_9FLAO</name>
<sequence length="224" mass="25587">MKDRNTGLIYQCKKANHLQSNKFILLLHGYGSHEMDLYSMVDSLPDDAHIYSLRAPFSLPWGGFCWYTIDFSADGKVTGQNLEEALASRELIHKFINSILKDHDLNIETANVLIMGFSQGAILGYSVALTYPESVSALVAMSGYLNRQILPEQMEYSRLQHLNILITHGTEDPVIPYDWAKKSAEFLEKNFINHRFYGYRAGHSIDIQAFEEIKKFVTKQLSNF</sequence>
<dbReference type="EMBL" id="QPJS01000001">
    <property type="protein sequence ID" value="RCX04961.1"/>
    <property type="molecule type" value="Genomic_DNA"/>
</dbReference>
<dbReference type="RefSeq" id="WP_114365569.1">
    <property type="nucleotide sequence ID" value="NZ_BHZF01000001.1"/>
</dbReference>
<dbReference type="PANTHER" id="PTHR10655">
    <property type="entry name" value="LYSOPHOSPHOLIPASE-RELATED"/>
    <property type="match status" value="1"/>
</dbReference>
<dbReference type="Pfam" id="PF02230">
    <property type="entry name" value="Abhydrolase_2"/>
    <property type="match status" value="1"/>
</dbReference>
<dbReference type="SUPFAM" id="SSF53474">
    <property type="entry name" value="alpha/beta-Hydrolases"/>
    <property type="match status" value="1"/>
</dbReference>
<comment type="caution">
    <text evidence="4">The sequence shown here is derived from an EMBL/GenBank/DDBJ whole genome shotgun (WGS) entry which is preliminary data.</text>
</comment>
<dbReference type="AlphaFoldDB" id="A0A369A738"/>